<dbReference type="EMBL" id="LFRF01000017">
    <property type="protein sequence ID" value="KND89615.1"/>
    <property type="molecule type" value="Genomic_DNA"/>
</dbReference>
<gene>
    <name evidence="2" type="ORF">TOPH_05739</name>
</gene>
<dbReference type="OrthoDB" id="5426707at2759"/>
<feature type="compositionally biased region" description="Basic residues" evidence="1">
    <location>
        <begin position="98"/>
        <end position="120"/>
    </location>
</feature>
<organism evidence="2 3">
    <name type="scientific">Tolypocladium ophioglossoides (strain CBS 100239)</name>
    <name type="common">Snaketongue truffleclub</name>
    <name type="synonym">Elaphocordyceps ophioglossoides</name>
    <dbReference type="NCBI Taxonomy" id="1163406"/>
    <lineage>
        <taxon>Eukaryota</taxon>
        <taxon>Fungi</taxon>
        <taxon>Dikarya</taxon>
        <taxon>Ascomycota</taxon>
        <taxon>Pezizomycotina</taxon>
        <taxon>Sordariomycetes</taxon>
        <taxon>Hypocreomycetidae</taxon>
        <taxon>Hypocreales</taxon>
        <taxon>Ophiocordycipitaceae</taxon>
        <taxon>Tolypocladium</taxon>
    </lineage>
</organism>
<comment type="caution">
    <text evidence="2">The sequence shown here is derived from an EMBL/GenBank/DDBJ whole genome shotgun (WGS) entry which is preliminary data.</text>
</comment>
<proteinExistence type="predicted"/>
<feature type="region of interest" description="Disordered" evidence="1">
    <location>
        <begin position="133"/>
        <end position="166"/>
    </location>
</feature>
<sequence>MEAWHHCVWQARHEGDDFLGQRSSGLVSISSTSSSCIYIPLQHLHNQFILYSIQTSNTNISSNKDNYNTSTKHQKTAMFSGRKTRHHNHTTTTTTSHPPRRHGIFSRRHAAPVHHQKRKPTMKDKISGAFTKLRGSLTGRPGLKAAGTRRMHGTDGRGSHRRRRFF</sequence>
<name>A0A0L0N710_TOLOC</name>
<dbReference type="AlphaFoldDB" id="A0A0L0N710"/>
<feature type="region of interest" description="Disordered" evidence="1">
    <location>
        <begin position="78"/>
        <end position="121"/>
    </location>
</feature>
<keyword evidence="3" id="KW-1185">Reference proteome</keyword>
<accession>A0A0L0N710</accession>
<reference evidence="2 3" key="1">
    <citation type="journal article" date="2015" name="BMC Genomics">
        <title>The genome of the truffle-parasite Tolypocladium ophioglossoides and the evolution of antifungal peptaibiotics.</title>
        <authorList>
            <person name="Quandt C.A."/>
            <person name="Bushley K.E."/>
            <person name="Spatafora J.W."/>
        </authorList>
    </citation>
    <scope>NUCLEOTIDE SEQUENCE [LARGE SCALE GENOMIC DNA]</scope>
    <source>
        <strain evidence="2 3">CBS 100239</strain>
    </source>
</reference>
<dbReference type="Proteomes" id="UP000036947">
    <property type="component" value="Unassembled WGS sequence"/>
</dbReference>
<evidence type="ECO:0000256" key="1">
    <source>
        <dbReference type="SAM" id="MobiDB-lite"/>
    </source>
</evidence>
<evidence type="ECO:0000313" key="2">
    <source>
        <dbReference type="EMBL" id="KND89615.1"/>
    </source>
</evidence>
<protein>
    <submittedName>
        <fullName evidence="2">Uncharacterized protein</fullName>
    </submittedName>
</protein>
<evidence type="ECO:0000313" key="3">
    <source>
        <dbReference type="Proteomes" id="UP000036947"/>
    </source>
</evidence>